<organism evidence="1 2">
    <name type="scientific">Nasonia vitripennis</name>
    <name type="common">Parasitic wasp</name>
    <dbReference type="NCBI Taxonomy" id="7425"/>
    <lineage>
        <taxon>Eukaryota</taxon>
        <taxon>Metazoa</taxon>
        <taxon>Ecdysozoa</taxon>
        <taxon>Arthropoda</taxon>
        <taxon>Hexapoda</taxon>
        <taxon>Insecta</taxon>
        <taxon>Pterygota</taxon>
        <taxon>Neoptera</taxon>
        <taxon>Endopterygota</taxon>
        <taxon>Hymenoptera</taxon>
        <taxon>Apocrita</taxon>
        <taxon>Proctotrupomorpha</taxon>
        <taxon>Chalcidoidea</taxon>
        <taxon>Pteromalidae</taxon>
        <taxon>Pteromalinae</taxon>
        <taxon>Nasonia</taxon>
    </lineage>
</organism>
<dbReference type="EnsemblMetazoa" id="XM_016987550">
    <property type="protein sequence ID" value="XP_016843039"/>
    <property type="gene ID" value="LOC107981524"/>
</dbReference>
<dbReference type="KEGG" id="nvi:107981524"/>
<dbReference type="Proteomes" id="UP000002358">
    <property type="component" value="Unassembled WGS sequence"/>
</dbReference>
<evidence type="ECO:0000313" key="2">
    <source>
        <dbReference type="Proteomes" id="UP000002358"/>
    </source>
</evidence>
<protein>
    <submittedName>
        <fullName evidence="1">Uncharacterized protein</fullName>
    </submittedName>
</protein>
<dbReference type="OrthoDB" id="7617227at2759"/>
<sequence length="294" mass="33518">MNDNFYYDNQEIPEKGLIFERTEDRWLEHFRLRPQQHDVPNEVKDVDTQDYRNIDDTQDERDVQLEFNNYLAALAVNADLAAAADSDPVASAVDLGHADHVAEADPVLAEINRELDNIAPQITSDSVGNAATMFKVQQLQENQSIPPSCIKIKPKKSSKGEKVTFLLPNGPLTRKQKIDSFLTANTAVTMPVLKMKSSEPKAKRAAKKRKRGNGQEQELKQLKLLIYPDDTYKVKTFLDNKIYDLPVESLDIFSQRKCIDILETDEKLRINLSDRARYEKAVRAAIKYSHNTEE</sequence>
<dbReference type="AlphaFoldDB" id="A0A7M7IU68"/>
<dbReference type="GeneID" id="107981524"/>
<dbReference type="RefSeq" id="XP_016843039.1">
    <property type="nucleotide sequence ID" value="XM_016987550.3"/>
</dbReference>
<proteinExistence type="predicted"/>
<name>A0A7M7IU68_NASVI</name>
<evidence type="ECO:0000313" key="1">
    <source>
        <dbReference type="EnsemblMetazoa" id="XP_016843039"/>
    </source>
</evidence>
<reference evidence="1" key="1">
    <citation type="submission" date="2021-01" db="UniProtKB">
        <authorList>
            <consortium name="EnsemblMetazoa"/>
        </authorList>
    </citation>
    <scope>IDENTIFICATION</scope>
</reference>
<keyword evidence="2" id="KW-1185">Reference proteome</keyword>
<accession>A0A7M7IU68</accession>